<dbReference type="Proteomes" id="UP001597349">
    <property type="component" value="Unassembled WGS sequence"/>
</dbReference>
<reference evidence="4" key="1">
    <citation type="journal article" date="2019" name="Int. J. Syst. Evol. Microbiol.">
        <title>The Global Catalogue of Microorganisms (GCM) 10K type strain sequencing project: providing services to taxonomists for standard genome sequencing and annotation.</title>
        <authorList>
            <consortium name="The Broad Institute Genomics Platform"/>
            <consortium name="The Broad Institute Genome Sequencing Center for Infectious Disease"/>
            <person name="Wu L."/>
            <person name="Ma J."/>
        </authorList>
    </citation>
    <scope>NUCLEOTIDE SEQUENCE [LARGE SCALE GENOMIC DNA]</scope>
    <source>
        <strain evidence="4">CGMCC 1.16226</strain>
    </source>
</reference>
<comment type="caution">
    <text evidence="3">The sequence shown here is derived from an EMBL/GenBank/DDBJ whole genome shotgun (WGS) entry which is preliminary data.</text>
</comment>
<protein>
    <submittedName>
        <fullName evidence="3">ParB/RepB/Spo0J family partition protein</fullName>
    </submittedName>
</protein>
<gene>
    <name evidence="3" type="ORF">ACFSQT_08690</name>
</gene>
<evidence type="ECO:0000313" key="3">
    <source>
        <dbReference type="EMBL" id="MFD2053181.1"/>
    </source>
</evidence>
<name>A0ABW4W999_9HYPH</name>
<dbReference type="Gene3D" id="3.90.1530.30">
    <property type="match status" value="1"/>
</dbReference>
<accession>A0ABW4W999</accession>
<dbReference type="InterPro" id="IPR036086">
    <property type="entry name" value="ParB/Sulfiredoxin_sf"/>
</dbReference>
<evidence type="ECO:0000259" key="2">
    <source>
        <dbReference type="SMART" id="SM00470"/>
    </source>
</evidence>
<organism evidence="3 4">
    <name type="scientific">Mesorhizobium calcicola</name>
    <dbReference type="NCBI Taxonomy" id="1300310"/>
    <lineage>
        <taxon>Bacteria</taxon>
        <taxon>Pseudomonadati</taxon>
        <taxon>Pseudomonadota</taxon>
        <taxon>Alphaproteobacteria</taxon>
        <taxon>Hyphomicrobiales</taxon>
        <taxon>Phyllobacteriaceae</taxon>
        <taxon>Mesorhizobium</taxon>
    </lineage>
</organism>
<dbReference type="InterPro" id="IPR003115">
    <property type="entry name" value="ParB_N"/>
</dbReference>
<feature type="region of interest" description="Disordered" evidence="1">
    <location>
        <begin position="82"/>
        <end position="106"/>
    </location>
</feature>
<dbReference type="SMART" id="SM00470">
    <property type="entry name" value="ParB"/>
    <property type="match status" value="1"/>
</dbReference>
<dbReference type="EMBL" id="JBHUGY010000016">
    <property type="protein sequence ID" value="MFD2053181.1"/>
    <property type="molecule type" value="Genomic_DNA"/>
</dbReference>
<proteinExistence type="predicted"/>
<dbReference type="RefSeq" id="WP_379018030.1">
    <property type="nucleotide sequence ID" value="NZ_JBHUGY010000016.1"/>
</dbReference>
<dbReference type="PANTHER" id="PTHR33375:SF7">
    <property type="entry name" value="CHROMOSOME 2-PARTITIONING PROTEIN PARB-RELATED"/>
    <property type="match status" value="1"/>
</dbReference>
<dbReference type="InterPro" id="IPR050336">
    <property type="entry name" value="Chromosome_partition/occlusion"/>
</dbReference>
<evidence type="ECO:0000313" key="4">
    <source>
        <dbReference type="Proteomes" id="UP001597349"/>
    </source>
</evidence>
<feature type="domain" description="ParB-like N-terminal" evidence="2">
    <location>
        <begin position="4"/>
        <end position="99"/>
    </location>
</feature>
<sequence length="106" mass="11631">MQLAHIAIDRLNISAVNMRHARRAPDVSGILPSVRARGVLVPLLMRPNGAPDMFEIVAGRRRYFAAKSIANERGEAEPLPCAIMEDGDDADARSLADRKHRPPRPG</sequence>
<dbReference type="PANTHER" id="PTHR33375">
    <property type="entry name" value="CHROMOSOME-PARTITIONING PROTEIN PARB-RELATED"/>
    <property type="match status" value="1"/>
</dbReference>
<keyword evidence="4" id="KW-1185">Reference proteome</keyword>
<evidence type="ECO:0000256" key="1">
    <source>
        <dbReference type="SAM" id="MobiDB-lite"/>
    </source>
</evidence>
<dbReference type="SUPFAM" id="SSF110849">
    <property type="entry name" value="ParB/Sulfiredoxin"/>
    <property type="match status" value="1"/>
</dbReference>
<dbReference type="Pfam" id="PF02195">
    <property type="entry name" value="ParB_N"/>
    <property type="match status" value="1"/>
</dbReference>